<feature type="domain" description="Bacterial Ig-like" evidence="2">
    <location>
        <begin position="3023"/>
        <end position="3114"/>
    </location>
</feature>
<feature type="domain" description="Bacterial Ig-like" evidence="2">
    <location>
        <begin position="4396"/>
        <end position="4489"/>
    </location>
</feature>
<feature type="domain" description="Bacterial Ig-like" evidence="2">
    <location>
        <begin position="1122"/>
        <end position="1223"/>
    </location>
</feature>
<dbReference type="InterPro" id="IPR014756">
    <property type="entry name" value="Ig_E-set"/>
</dbReference>
<feature type="domain" description="Bacterial Ig-like" evidence="2">
    <location>
        <begin position="4204"/>
        <end position="4300"/>
    </location>
</feature>
<feature type="domain" description="Bacterial Ig-like" evidence="2">
    <location>
        <begin position="1919"/>
        <end position="2020"/>
    </location>
</feature>
<feature type="domain" description="Bacterial Ig-like" evidence="2">
    <location>
        <begin position="2917"/>
        <end position="3017"/>
    </location>
</feature>
<feature type="domain" description="Bacterial Ig-like" evidence="2">
    <location>
        <begin position="532"/>
        <end position="626"/>
    </location>
</feature>
<evidence type="ECO:0000256" key="1">
    <source>
        <dbReference type="SAM" id="MobiDB-lite"/>
    </source>
</evidence>
<evidence type="ECO:0000313" key="4">
    <source>
        <dbReference type="Proteomes" id="UP000251994"/>
    </source>
</evidence>
<feature type="domain" description="Bacterial Ig-like" evidence="2">
    <location>
        <begin position="4117"/>
        <end position="4199"/>
    </location>
</feature>
<dbReference type="EMBL" id="CP030219">
    <property type="protein sequence ID" value="AXD73982.1"/>
    <property type="molecule type" value="Genomic_DNA"/>
</dbReference>
<feature type="domain" description="Bacterial Ig-like" evidence="2">
    <location>
        <begin position="4602"/>
        <end position="4676"/>
    </location>
</feature>
<feature type="domain" description="Bacterial Ig-like" evidence="2">
    <location>
        <begin position="2424"/>
        <end position="2515"/>
    </location>
</feature>
<dbReference type="PANTHER" id="PTHR14795:SF0">
    <property type="entry name" value="TRANSMEMBRANE PROTEIN 62"/>
    <property type="match status" value="1"/>
</dbReference>
<feature type="domain" description="Bacterial Ig-like" evidence="2">
    <location>
        <begin position="1827"/>
        <end position="1918"/>
    </location>
</feature>
<feature type="domain" description="Bacterial Ig-like" evidence="2">
    <location>
        <begin position="5254"/>
        <end position="5355"/>
    </location>
</feature>
<feature type="domain" description="Bacterial Ig-like" evidence="2">
    <location>
        <begin position="924"/>
        <end position="1019"/>
    </location>
</feature>
<feature type="domain" description="Bacterial Ig-like" evidence="2">
    <location>
        <begin position="1229"/>
        <end position="1320"/>
    </location>
</feature>
<feature type="domain" description="Bacterial Ig-like" evidence="2">
    <location>
        <begin position="4783"/>
        <end position="4873"/>
    </location>
</feature>
<evidence type="ECO:0000313" key="3">
    <source>
        <dbReference type="EMBL" id="AXD73982.1"/>
    </source>
</evidence>
<sequence>MKNMNIKKVFADQNSVIDLSSLGDAKGAKVSLAGPDMNITTSHGSVIIVNGALYSSIKGNNLIIKFKDKSIPGSKVIGSVDLKDIQLERIDSSLVDAGLVEKKGNGKNRNARKDEELQKKLDDAEGAKKEADKAKEEAEKAKEAAEKAISEAFEIQNSSKQIEEMLQNFLSDNVAKDNLAQQDNAIQQNTLSKAAQNIKQDESEKITPQPLNKNTGSGRSNSSKNYDNQFEAEPVKEKLKISFKLAAESNSGSKDDSITNFTKPQFIGSTSPNATVVIKINGISVGQVVADKLGNFTFTAPEKLADGTYNLEAEATTSNAMGSTKLAITIDSVIDKPSFELSPESSIPGHQGLTATLTPSIIGTAEENAKVNIYVNDKLITSVDVDKNGKWSYGFKGKELIEGDNNIKVVAVDKAGNQSEISNVITIDTIPPEKPTIELDINSDSGVKDDNITNSTLPTFIGVAEPGATVSIYIGIKHLGDVVAAKDGSWSYTLTEPLKDGEYHLTATATDIAGHTSETSDLTFTIDTRISYFSAELDPADDSGIVGDNVTNNSRPTFIGKSEPNTTINVKNSETGELVVLKANAEGEWQFAFTSDSAEGVNNLVFTVEDVAGNQKDFYFSYVIDTVAPTAPTVSLDDFVTLPNGIILSGDDTPALVGTAEPKSTISILREGKFYASIDVDSNGSWSYQFNEKLPQGVYDIEIVSQDIAGNKSSAIKYSFTIQTEVVIPKAELDAVDDSGEKGDWITNKHNALTLLGTAGKFATVNIIIDGKAIGVTTADEHGNWTFDISRNLSDDVYTVTVEAVDPLGNTASADYQLTIDSFTPIPTVMLHDSADSGVKGDLITRVNTPLFTGSAEPNAKVSIYVDGILSGEAIAGDDGVWNFQFSNILPDGMHEVMVKAEDIAGNKASSSIYNFQILTHTQKPTIELVDDTGLDNTDHIINEKRPALTGTAAPYSIVKLYIDNALVAEVRTNKDGVWDYTLKPDQSLADGDHKITATVEDIAGNIAHSDAFLFSVDTTISIPVVSLSPDSESGILDDNLTNITKPTLILRNIDSDVRNVQVWDAISNTQIGIATQQSNGTWTYTFTSDLIDGLHQVYVKAEDIAGNKVTGPTFDFTIDTTLSIPVISLIAKDDTGVADDNITNINKPDFIISGIDSDAHRVVVQVTHNGVNEQIVLTQDGGNWVFTPASTWDDGSYTLQVTVEDEAGNIRQSTPLTVKVDTQIAINSIELINDTGIADDNITNDMRPHFRVEVPNDVNMVRLSIDGGKTWGSATKNTAGIWDYSWPTNVTEGSHILTVEATDIAGNKLTQTLDFTIDTLLTVPTIALDSADDSGVTGDNITNSKTPGFTLSNIDGDVIRVALQITHNGKNEVVALTQSGGNWVFTPDHDWADGSYTLQVTVEDEAGNIRQSTPLTVKVDTQIAIDNIELINDTGMVGDNLTNDIHPQFRVTVPDDVDRVRLSIDGGKTWVNATPGLIKGSWDYTWLGKVPEGKHTLIVEATDIAGNTATRTLDFTVDTTLSVPTITLDTANDSGVAGDNITNEKTPGFTLGNIDADASRVVVQVTHNGKSEEVELTQTSGNWVFTPTSAWADGNYTLTVKVTDEAGNTRQSAPLSVKVDTQVTIDGIVLVNDSGITSDNITNEVHPHFRVTVPEDVNVVRLSIDGGTTWINATPSSTGIWDYTWPDAVPEGKHTLVVEAIDIAGNKATQALGFTIDTTLSVPTITLDTANDSGVAGDNITNEKTPGFTINGIDADAIRVAVQVTHNGTNQEVELTQIGGQWHFTPASNWVDGNYTLTVKVEDRAGNVSQSAPLAVTIDTQTEINNIVLVNDTGMPDDNLTNALRPEFRVTVPEDVNAVRLSIDGGKTWVDAKKTSAGVWDYSWTTDVTEGVHTLTVEATDIAGNTATRTLDFTVDTTLSVPTITLDTANDSGVAGDNITNEKTPGFTINGIDTDASRVVVTVTHDGKSEEVALTKNGGGWTFTPDSAWTDGRYTLTVTVEDDAGNIRHSAPLAVTIDTQTEINNIVLVNDTGVPDDNLTNALRPEFRIEVPEDVNAVRLSIDGGKTWVDANKTSAGVWDYNWTTDITDGVHTLTVKVTDVAGNTATRTLDFTIDTTLSMPTITLDNADDTGERGDNLTNRPQPNFILQHIDADVASVVVSVTHDGTTSVFDASQEAGGWRFTPDRDWTDGSYTLSVTVTDKAGNVSQSTPLTVTVDTHISIGKVELINDSGVVGDNMTNDIHPQFRVTVPEDVNSVRLSIDGGATWVKATQGAAGIWDYTWPDDVKDGKYTLQVEATDKAGNTITRMLEFTIDTTLTTPTIALDHKDDSGITGDNLTNAKKPGFILGNIDVDASRVVVQVTHDGKSEEVALTKSGGQWSFTPTAPWGDGGYTLTVTVEDKAGNVSHSAPLTVTVDTQTAINSIELVNDTGIPDDNLTNAVRPHFRVTVPDDVNAVRLSIDGGKTWVDAKRTSAGVWDYSWLTDVTEGAHTLTVEATDVAGNTVKETMSFTVDTTLSVPLIALDSADDSGVRGDELTRVNRPTFLLDNIDNDARHVTVEVQHGSTREVLKATQGANGRWSFTPAGDWADGQYTLTVKVEDEAGNIRQSAPLTVTVDTQTAIDGIELVNDHGISGDNLTNALRPEFRVTTPGDVNTVRLSLDGDTNWVNATKNAAGVWEYNWPGDVGEGKHTLTVEATDAAGNTATRTLEFTIDTTLSVPVITLDSADDSGNRGDNVTSVRSPGFTIENIDPDANRVTVQIAHDGSSREVELTQTGGRWHFTPDSAWTDGSYTLTVKVEDNAGNIRYSTPLDVKVDTHTSINRIELVNDNGVPDDNLTNEMRPQFRVTVPEDVTVVRLSLDGSGDWVNATAGATKGEWNYSWPSDVGEGKHVLTVEVTDAAGNTATKTLDFRIDTRLSEPVITLNSADDTGVPGDGLTSRAQPSFTLQGIDADVVRVTVSVEHGGRTETFDVLQGAGGWIFTPAAAWTDGSYTLKVTVEDEAGNIRHSAPLDVKVDTQTAIDRIELVNDSGEPADNLTNDVRPEFRVTVPEDVNRVRVSLDGGKTWMDATKASAGVWSYAWSSDVTEGAHVLTVEATDIAGNTATRTLGFTIDTTLSTPTIELAPDQDTGQSKNDNLTSLTQPVFVLGHIDNDVQRVELQIEHNGTFKNIILTESADGWRYRPDAALNDGSYKLTVTVTDTAGNKTTSAPLTVTIDSTLSTPVIALANGEDSGVVGDQLTNHDHPVFDLSHIDSDALHVMVRVTHNGSSHEEAAVFNNGKWSFSPSVSWADGLYQLAVVVEDQAGNVKESAQLDVRIDTTTTINNIVLLNDTGVLGDQLTNNAKPSFRVEVPADVAQMRATLDGGTTWIPIRRNADGQWIFASTNNLTDGQHTLRIEATDTAGNVASKDLVFNIDTHLQIPTIALGAGQDTGANTSDHITNISRPTFVIGNVDADVIKVMVTIGTNTYNATKVGGTWEFRPDNAIPDGSYNVSVTIEDKAGNIATSQPLSIMVDTRAEINSVTLLTDSGDSSSDNITNVNKPQFEIVAANDTVQVRVKIDNTGNWIDLTQSVEGHWEFNVGTALPDGQHSLLVEVVDVAGNVAQQTLNFTVDTTLREPNIVLDPTQDTGDDSNDNITNINKPTFIIGNVDNDVSHIVIHLDGRDYIIENNGAKLTFTPDKPLTDGHHTLTVTVTDIAGNTKTSAELQVEIDTQVQIDRVSLTTDSGVNDSDRITNVARPSFNIVTPDDVTKVLVSFDGVNWSPASKNAAGQWDFTAGSALLEGHYVLHVQATDRAGNTANSSLAFTVDTHVDGLNITMLDDTGNDAADRITNITSPRFEISARESLQVVTVTLNGNVTTLNKGMGNKWIYTPEIPLLDGHYKLEVTAEDIAGNTINQEISFTIDTTVPVPDVDLLDADDSGESAVDNITNVTKPRFIISDIPTDIDTVTIKINGVSYPITLDGSNTGTFQVPVALKDGVYEAVVVFRDLAGNISETKLPFTIDTATSVSVRMDPTSDTGSSNSDNLTNRKSPKFGGTAEPDAKLVITIIDDTSGHEVLKKLVTVGVDGNWSMTPDALADGIYTIKVVSTDVAGNTAEAQDRFTIDTVTPDPTIQLTDSSIDDMHEATSLRPEFKGIAEAFSTIMIQWDGKVIGSANANSNGEWSWTPPSILTPGSYVISIVAKDKAGNESSQVDFPVVIPVIDVTPPTIKLSDDSDSGALGDFITNDKTPTLIGSTLPNTIVSIYIDGKKVGEATSDTAGRYAFQMQEQPDGTYVVEVGILNPRVNEEIRSAAVSLVIDTQVADLEWHISGIHEDKYINTVTPEISGTSEPNSKITVFVNGIEKAAAYTTTGGHWGVILPTLGNDGNYVLTFKVEDIAGNVKEFGPQEITLDTVIAPLTVTLREVDDSGKLGDWITNKSHVNIDGTAEAGSTLTIKTQGGVVVTTFEVGSDGHWSAELDLSNGNNIFVVESVDKAGNSQQKELLVEYDTQIEISAISLSRDSNSGDKYDLITNDKSPELVAMTEPGATVQVYINDVLQATVEANSAGNVSYTMPANSADGNYHVQFVATDIAGNRTESAVATVTIDSEIAVFTIDEGSLPTISNSRALSVAGQGEAGAQVSIFVDNKLVNVVMVEADGSWRAPILLQDDGTFKIHFSITDIAGNTQASKNFSVDVDSSTEFPTITLEDSSNSGLVDDLITNHNTPSFVGTAEAGATIHFYVDEKIVANILVQDDGRWSYQFDNSLKDGEYSIRVVAEDTAGNRAESPRLIVTIDTSTYIEPPTLTAGSDNGMYINDGVTSQTRPQFSINGEFNQSVQIYIDGKLVDTVTVTDRNQVYQPVAPLGDGSHSIYYVITDKAGNTATSKTLDFSIDTSNKTPVVIEAIDGHTLAEMTGSDGKIYITDTTHNIIFRGSAEPDSLMDLTINGLNVGQVWVSQTGEWQMPVNSVYLSQGLLEIKIKSTDRGGNVNEKSYSIWVDTMIEDFTSELDDNKSSSQNDWWSNNTLITMRGLGEAGATVSLVLAGVTLATTVVAANGQWALSTDQLPEGKYDITLSIEDNAGNRKEEIREIFIDRAAPVAPAITYSDIVDDLVIMKGTGEAKSKLTITDSEGNIYTLTVPDNGNWSMAIPYPSEGKFTISSTDRIGNTSDVVSVDLIKEIPTISLAVDSNSGSKDDNITHDKQPTFIIGNLESDIVNVQIDINGMAYNAEKRADGVWFFTPDTALADGTYTISVTANDAAGNQKNSLPITVTIDTTLKVPEIALAAGEDTGASGSDNVTNHTQPKFTLQHIDADVTGVTVSVAHNGTTDTYPVTKGDDGWIFSPSAAWSDGSYTLSVTVVDGAGNTQQSSSLTVTVDSTLKVPEIALAAGEDTGTSGSDNVTNHTQPKFTLQHIDADVTGVTVSVAHNGTTDTYPVTKGDDGWSFSPSAAWSDGNYTLSVTVVDGAGNTQQSSSLTVTVDSTLKVPEIALAAGEDTGASGSDNVTNHTQPKFTLQHIDADVTGVTVSVAHNGTTDTYPVTKGDDGWIFSPSAAWSDGSYTLSVTVVDGAGNTQQSSSLTVTVDSTLKVPEIALAAGEDTGTSGSDNVTNHTQPKFTLQHIDADVTGVTVSVAHNGTTDTYPVTKGDDGWSFSPSAAWSDGNYTLSVTVVDGAGNTQQSSSLTVTVDSTLKVPEIALAAGEDTGASGSDNVTNHTQPKFTLQHIDADVTGVTVSVAHNGTTDTYPATKGDDGWSFSPSAAWSDGNYTLSVTVVDGAGNTQQSSSLTVTVDSTITATAPVEAGDVSEFAMATDVAQPESERVSIESEKNHSPAMFSMMSAVGEVAAQEDAYNIVLLNTESGDVTERSISQTPSFAISVPDNIVNVSVMFEGEEIDLPINNQKAIFEVPVPLNDGEYTIDVKFIDKDADYLIKEKTFSVDHSSADIVNSMSERGNSEDEVNVSAPESAVTHHNNGAVEIFTISEVSLPVDNQEEHA</sequence>
<dbReference type="SUPFAM" id="SSF50939">
    <property type="entry name" value="Sialidases"/>
    <property type="match status" value="1"/>
</dbReference>
<feature type="domain" description="Bacterial Ig-like" evidence="2">
    <location>
        <begin position="3906"/>
        <end position="4004"/>
    </location>
</feature>
<feature type="domain" description="Bacterial Ig-like" evidence="2">
    <location>
        <begin position="2716"/>
        <end position="2817"/>
    </location>
</feature>
<feature type="domain" description="Bacterial Ig-like" evidence="2">
    <location>
        <begin position="5563"/>
        <end position="5664"/>
    </location>
</feature>
<dbReference type="Gene3D" id="2.60.40.10">
    <property type="entry name" value="Immunoglobulins"/>
    <property type="match status" value="55"/>
</dbReference>
<feature type="compositionally biased region" description="Polar residues" evidence="1">
    <location>
        <begin position="4010"/>
        <end position="4029"/>
    </location>
</feature>
<feature type="domain" description="Bacterial Ig-like" evidence="2">
    <location>
        <begin position="1322"/>
        <end position="1422"/>
    </location>
</feature>
<feature type="domain" description="Bacterial Ig-like" evidence="2">
    <location>
        <begin position="2317"/>
        <end position="2418"/>
    </location>
</feature>
<feature type="domain" description="Bacterial Ig-like" evidence="2">
    <location>
        <begin position="4310"/>
        <end position="4393"/>
    </location>
</feature>
<dbReference type="SUPFAM" id="SSF81296">
    <property type="entry name" value="E set domains"/>
    <property type="match status" value="8"/>
</dbReference>
<dbReference type="InterPro" id="IPR013783">
    <property type="entry name" value="Ig-like_fold"/>
</dbReference>
<feature type="domain" description="Bacterial Ig-like" evidence="2">
    <location>
        <begin position="341"/>
        <end position="429"/>
    </location>
</feature>
<feature type="domain" description="Bacterial Ig-like" evidence="2">
    <location>
        <begin position="651"/>
        <end position="724"/>
    </location>
</feature>
<feature type="compositionally biased region" description="Polar residues" evidence="1">
    <location>
        <begin position="209"/>
        <end position="227"/>
    </location>
</feature>
<organism evidence="3 4">
    <name type="scientific">Salmonella enterica</name>
    <name type="common">Salmonella choleraesuis</name>
    <dbReference type="NCBI Taxonomy" id="28901"/>
    <lineage>
        <taxon>Bacteria</taxon>
        <taxon>Pseudomonadati</taxon>
        <taxon>Pseudomonadota</taxon>
        <taxon>Gammaproteobacteria</taxon>
        <taxon>Enterobacterales</taxon>
        <taxon>Enterobacteriaceae</taxon>
        <taxon>Salmonella</taxon>
    </lineage>
</organism>
<feature type="domain" description="Bacterial Ig-like" evidence="2">
    <location>
        <begin position="1630"/>
        <end position="1719"/>
    </location>
</feature>
<dbReference type="Proteomes" id="UP000251994">
    <property type="component" value="Chromosome"/>
</dbReference>
<feature type="domain" description="Bacterial Ig-like" evidence="2">
    <location>
        <begin position="2626"/>
        <end position="2715"/>
    </location>
</feature>
<accession>A0A7U5YV71</accession>
<feature type="domain" description="Bacterial Ig-like" evidence="2">
    <location>
        <begin position="3816"/>
        <end position="3905"/>
    </location>
</feature>
<feature type="domain" description="Bacterial Ig-like" evidence="2">
    <location>
        <begin position="433"/>
        <end position="528"/>
    </location>
</feature>
<protein>
    <submittedName>
        <fullName evidence="3">Ig-like domain repeat protein</fullName>
    </submittedName>
</protein>
<feature type="domain" description="Bacterial Ig-like" evidence="2">
    <location>
        <begin position="5357"/>
        <end position="5458"/>
    </location>
</feature>
<gene>
    <name evidence="3" type="ORF">CHC34_25595</name>
</gene>
<feature type="domain" description="Bacterial Ig-like" evidence="2">
    <location>
        <begin position="5158"/>
        <end position="5253"/>
    </location>
</feature>
<proteinExistence type="predicted"/>
<feature type="region of interest" description="Disordered" evidence="1">
    <location>
        <begin position="4010"/>
        <end position="4035"/>
    </location>
</feature>
<feature type="domain" description="Bacterial Ig-like" evidence="2">
    <location>
        <begin position="3325"/>
        <end position="3416"/>
    </location>
</feature>
<name>A0A7U5YV71_SALER</name>
<feature type="domain" description="Bacterial Ig-like" evidence="2">
    <location>
        <begin position="3115"/>
        <end position="3216"/>
    </location>
</feature>
<feature type="region of interest" description="Disordered" evidence="1">
    <location>
        <begin position="103"/>
        <end position="142"/>
    </location>
</feature>
<feature type="domain" description="Bacterial Ig-like" evidence="2">
    <location>
        <begin position="4491"/>
        <end position="4586"/>
    </location>
</feature>
<feature type="domain" description="Bacterial Ig-like" evidence="2">
    <location>
        <begin position="825"/>
        <end position="918"/>
    </location>
</feature>
<feature type="domain" description="Bacterial Ig-like" evidence="2">
    <location>
        <begin position="2823"/>
        <end position="2915"/>
    </location>
</feature>
<feature type="domain" description="Bacterial Ig-like" evidence="2">
    <location>
        <begin position="3614"/>
        <end position="3712"/>
    </location>
</feature>
<feature type="domain" description="Bacterial Ig-like" evidence="2">
    <location>
        <begin position="1020"/>
        <end position="1121"/>
    </location>
</feature>
<feature type="domain" description="Bacterial Ig-like" evidence="2">
    <location>
        <begin position="1720"/>
        <end position="1821"/>
    </location>
</feature>
<dbReference type="InterPro" id="IPR044016">
    <property type="entry name" value="Big_13"/>
</dbReference>
<dbReference type="NCBIfam" id="NF033510">
    <property type="entry name" value="Ca_tandemer"/>
    <property type="match status" value="22"/>
</dbReference>
<feature type="domain" description="Bacterial Ig-like" evidence="2">
    <location>
        <begin position="5460"/>
        <end position="5561"/>
    </location>
</feature>
<feature type="domain" description="Bacterial Ig-like" evidence="2">
    <location>
        <begin position="2026"/>
        <end position="2117"/>
    </location>
</feature>
<feature type="domain" description="Bacterial Ig-like" evidence="2">
    <location>
        <begin position="4008"/>
        <end position="4106"/>
    </location>
</feature>
<feature type="domain" description="Bacterial Ig-like" evidence="2">
    <location>
        <begin position="3218"/>
        <end position="3319"/>
    </location>
</feature>
<feature type="domain" description="Bacterial Ig-like" evidence="2">
    <location>
        <begin position="2516"/>
        <end position="2618"/>
    </location>
</feature>
<dbReference type="Pfam" id="PF19077">
    <property type="entry name" value="Big_13"/>
    <property type="match status" value="54"/>
</dbReference>
<feature type="domain" description="Bacterial Ig-like" evidence="2">
    <location>
        <begin position="1521"/>
        <end position="1622"/>
    </location>
</feature>
<feature type="domain" description="Bacterial Ig-like" evidence="2">
    <location>
        <begin position="3521"/>
        <end position="3613"/>
    </location>
</feature>
<feature type="domain" description="Bacterial Ig-like" evidence="2">
    <location>
        <begin position="3418"/>
        <end position="3515"/>
    </location>
</feature>
<feature type="domain" description="Bacterial Ig-like" evidence="2">
    <location>
        <begin position="1428"/>
        <end position="1520"/>
    </location>
</feature>
<feature type="domain" description="Bacterial Ig-like" evidence="2">
    <location>
        <begin position="4988"/>
        <end position="5072"/>
    </location>
</feature>
<feature type="domain" description="Bacterial Ig-like" evidence="2">
    <location>
        <begin position="3718"/>
        <end position="3809"/>
    </location>
</feature>
<evidence type="ECO:0000259" key="2">
    <source>
        <dbReference type="Pfam" id="PF19077"/>
    </source>
</evidence>
<dbReference type="PANTHER" id="PTHR14795">
    <property type="entry name" value="HELICASE RELATED"/>
    <property type="match status" value="1"/>
</dbReference>
<reference evidence="3 4" key="1">
    <citation type="submission" date="2018-06" db="EMBL/GenBank/DDBJ databases">
        <title>Completed Genome Sequences of 32 Strains from Various Serotypes of Salmonella enterica.</title>
        <authorList>
            <person name="Nash J.H.E."/>
            <person name="Robertson J."/>
            <person name="Bessonov K."/>
        </authorList>
    </citation>
    <scope>NUCLEOTIDE SEQUENCE [LARGE SCALE GENOMIC DNA]</scope>
    <source>
        <strain evidence="3 4">SA20021456</strain>
    </source>
</reference>
<feature type="region of interest" description="Disordered" evidence="1">
    <location>
        <begin position="192"/>
        <end position="227"/>
    </location>
</feature>
<feature type="domain" description="Bacterial Ig-like" evidence="2">
    <location>
        <begin position="5666"/>
        <end position="5767"/>
    </location>
</feature>
<feature type="compositionally biased region" description="Basic and acidic residues" evidence="1">
    <location>
        <begin position="111"/>
        <end position="142"/>
    </location>
</feature>
<feature type="domain" description="Bacterial Ig-like" evidence="2">
    <location>
        <begin position="728"/>
        <end position="821"/>
    </location>
</feature>
<feature type="domain" description="Bacterial Ig-like" evidence="2">
    <location>
        <begin position="2226"/>
        <end position="2316"/>
    </location>
</feature>
<dbReference type="InterPro" id="IPR036278">
    <property type="entry name" value="Sialidase_sf"/>
</dbReference>
<feature type="domain" description="Bacterial Ig-like" evidence="2">
    <location>
        <begin position="2118"/>
        <end position="2219"/>
    </location>
</feature>
<feature type="domain" description="Bacterial Ig-like" evidence="2">
    <location>
        <begin position="241"/>
        <end position="331"/>
    </location>
</feature>
<feature type="domain" description="Bacterial Ig-like" evidence="2">
    <location>
        <begin position="4681"/>
        <end position="4775"/>
    </location>
</feature>